<organism evidence="9 10">
    <name type="scientific">Pseudonocardia thermophila</name>
    <dbReference type="NCBI Taxonomy" id="1848"/>
    <lineage>
        <taxon>Bacteria</taxon>
        <taxon>Bacillati</taxon>
        <taxon>Actinomycetota</taxon>
        <taxon>Actinomycetes</taxon>
        <taxon>Pseudonocardiales</taxon>
        <taxon>Pseudonocardiaceae</taxon>
        <taxon>Pseudonocardia</taxon>
    </lineage>
</organism>
<dbReference type="RefSeq" id="WP_084754178.1">
    <property type="nucleotide sequence ID" value="NZ_FRAP01000001.1"/>
</dbReference>
<evidence type="ECO:0000256" key="7">
    <source>
        <dbReference type="ARBA" id="ARBA00023285"/>
    </source>
</evidence>
<dbReference type="GO" id="GO:0031419">
    <property type="term" value="F:cobalamin binding"/>
    <property type="evidence" value="ECO:0007669"/>
    <property type="project" value="UniProtKB-KW"/>
</dbReference>
<keyword evidence="5" id="KW-0846">Cobalamin</keyword>
<keyword evidence="10" id="KW-1185">Reference proteome</keyword>
<comment type="subunit">
    <text evidence="3">Heterodimer of an alpha and a beta chain.</text>
</comment>
<evidence type="ECO:0000313" key="10">
    <source>
        <dbReference type="Proteomes" id="UP000184363"/>
    </source>
</evidence>
<dbReference type="InterPro" id="IPR006099">
    <property type="entry name" value="MeMalonylCoA_mutase_a/b_cat"/>
</dbReference>
<protein>
    <recommendedName>
        <fullName evidence="4">methylmalonyl-CoA mutase</fullName>
        <ecNumber evidence="4">5.4.99.2</ecNumber>
    </recommendedName>
</protein>
<reference evidence="9 10" key="1">
    <citation type="submission" date="2016-11" db="EMBL/GenBank/DDBJ databases">
        <authorList>
            <person name="Jaros S."/>
            <person name="Januszkiewicz K."/>
            <person name="Wedrychowicz H."/>
        </authorList>
    </citation>
    <scope>NUCLEOTIDE SEQUENCE [LARGE SCALE GENOMIC DNA]</scope>
    <source>
        <strain evidence="9 10">DSM 43832</strain>
    </source>
</reference>
<evidence type="ECO:0000256" key="5">
    <source>
        <dbReference type="ARBA" id="ARBA00022628"/>
    </source>
</evidence>
<dbReference type="PANTHER" id="PTHR48101">
    <property type="entry name" value="METHYLMALONYL-COA MUTASE, MITOCHONDRIAL-RELATED"/>
    <property type="match status" value="1"/>
</dbReference>
<keyword evidence="6" id="KW-0413">Isomerase</keyword>
<dbReference type="CDD" id="cd03677">
    <property type="entry name" value="MM_CoA_mutase_beta"/>
    <property type="match status" value="1"/>
</dbReference>
<dbReference type="Gene3D" id="3.20.20.240">
    <property type="entry name" value="Methylmalonyl-CoA mutase"/>
    <property type="match status" value="1"/>
</dbReference>
<dbReference type="GO" id="GO:0004494">
    <property type="term" value="F:methylmalonyl-CoA mutase activity"/>
    <property type="evidence" value="ECO:0007669"/>
    <property type="project" value="UniProtKB-EC"/>
</dbReference>
<evidence type="ECO:0000256" key="1">
    <source>
        <dbReference type="ARBA" id="ARBA00001922"/>
    </source>
</evidence>
<sequence length="635" mass="65809">MNTGQVDKAVLEAAAPGEPVELELASGFPAADRDEWLKLVDQVLVKSGRISADAPLGTAFEKLTRTTLDGIAVRPLYTAEDVAELPPAGAPGVRPFVRGTGGPRAWDVRQRHVGTDPEKVREAVLADLECGVSSIWLAVRHGGVEPAALPAALDGVLLDAAPVVLDPGDSPAPDAIAAAEAFLDLAARRDVASADLLGHLGLDPIGRAARTGEPADLRAAVDLAARVAAEYPKLIALAVDGLPVHTAGGSDAQELGYVLSAGVAYLRALTEAGVGIDRAAQVLELRLAATVEQFPTIAKLRAARRLWARVLEASGAAETTISPLHAVSSPIALTRRDPYVNLLRGTIAAFAAGVGGADAVTVYPFDAAIGQSTPFSRRIARNTQTLLVEESHVARVVDPAGGSWYVESLTDALADAAWAVFQELEAAGGVADALAKGLVAEKVAEVREQRERAVATRKAPITGVSEFPDLFEKPVEREPNPVLPERTALPVYRPAAPYEAYRDRSDAVLAETGARPKAFLATLGPIAAHTARATFARNLLQAGGIEPVDAGATETADEVVAAFREAGTPVAVLCGTDELYAERGAETAAALRAAGATTILLAGKAAVDGVDETFAVGGDALATIATVWSALEASR</sequence>
<evidence type="ECO:0000256" key="3">
    <source>
        <dbReference type="ARBA" id="ARBA00011870"/>
    </source>
</evidence>
<evidence type="ECO:0000313" key="9">
    <source>
        <dbReference type="EMBL" id="SHJ97211.1"/>
    </source>
</evidence>
<evidence type="ECO:0000256" key="6">
    <source>
        <dbReference type="ARBA" id="ARBA00023235"/>
    </source>
</evidence>
<dbReference type="PANTHER" id="PTHR48101:SF4">
    <property type="entry name" value="METHYLMALONYL-COA MUTASE, MITOCHONDRIAL"/>
    <property type="match status" value="1"/>
</dbReference>
<dbReference type="InterPro" id="IPR016176">
    <property type="entry name" value="Cbl-dep_enz_cat"/>
</dbReference>
<dbReference type="InterPro" id="IPR058549">
    <property type="entry name" value="MeMalonylCoA_mutase_a/b_site"/>
</dbReference>
<dbReference type="EMBL" id="FRAP01000001">
    <property type="protein sequence ID" value="SHJ97211.1"/>
    <property type="molecule type" value="Genomic_DNA"/>
</dbReference>
<accession>A0A1M6NN99</accession>
<evidence type="ECO:0000256" key="4">
    <source>
        <dbReference type="ARBA" id="ARBA00012398"/>
    </source>
</evidence>
<dbReference type="EC" id="5.4.99.2" evidence="4"/>
<proteinExistence type="inferred from homology"/>
<evidence type="ECO:0000256" key="2">
    <source>
        <dbReference type="ARBA" id="ARBA00008465"/>
    </source>
</evidence>
<comment type="cofactor">
    <cofactor evidence="1">
        <name>adenosylcob(III)alamin</name>
        <dbReference type="ChEBI" id="CHEBI:18408"/>
    </cofactor>
</comment>
<dbReference type="PROSITE" id="PS00544">
    <property type="entry name" value="METMALONYL_COA_MUTASE"/>
    <property type="match status" value="1"/>
</dbReference>
<feature type="domain" description="Methylmalonyl-CoA mutase alpha/beta chain catalytic" evidence="8">
    <location>
        <begin position="152"/>
        <end position="475"/>
    </location>
</feature>
<dbReference type="OrthoDB" id="9762378at2"/>
<dbReference type="Gene3D" id="3.40.50.280">
    <property type="entry name" value="Cobalamin-binding domain"/>
    <property type="match status" value="1"/>
</dbReference>
<gene>
    <name evidence="9" type="ORF">SAMN05443637_101362</name>
</gene>
<dbReference type="STRING" id="1848.SAMN05443637_101362"/>
<name>A0A1M6NN99_PSETH</name>
<keyword evidence="7" id="KW-0170">Cobalt</keyword>
<dbReference type="Pfam" id="PF01642">
    <property type="entry name" value="MM_CoA_mutase"/>
    <property type="match status" value="1"/>
</dbReference>
<dbReference type="Proteomes" id="UP000184363">
    <property type="component" value="Unassembled WGS sequence"/>
</dbReference>
<comment type="similarity">
    <text evidence="2">Belongs to the methylmalonyl-CoA mutase family.</text>
</comment>
<dbReference type="AlphaFoldDB" id="A0A1M6NN99"/>
<dbReference type="SUPFAM" id="SSF51703">
    <property type="entry name" value="Cobalamin (vitamin B12)-dependent enzymes"/>
    <property type="match status" value="1"/>
</dbReference>
<evidence type="ECO:0000259" key="8">
    <source>
        <dbReference type="Pfam" id="PF01642"/>
    </source>
</evidence>